<gene>
    <name evidence="2" type="ORF">SPAPADRAFT_60084</name>
</gene>
<dbReference type="UniPathway" id="UPA00251">
    <property type="reaction ID" value="UER00320"/>
</dbReference>
<sequence>MTNIVLLKNPSIPTDPYDIKFSSENYTPRFIPLLTHGHVDKQSTIAYLQSREFSQVGIFIITSQRAVEILRECIDELDESTKVEIFKKTGYTVGPATFKILREVGFSDVRGGEDAGNGAKLAGIVMEDVQDKSEPMIFFTGEIRKDIIPRALIGQGYNLSERVIYKTSGRDDVVEKFNTVKNQGGWLVFFSPQGTETFVDYLKEGQNRQKWKIASIGPTTETYLLENGITPEVVAAKPAPNSLFDAIVKIDNSIENVCSF</sequence>
<dbReference type="InterPro" id="IPR039793">
    <property type="entry name" value="UROS/Hem4"/>
</dbReference>
<dbReference type="eggNOG" id="KOG4132">
    <property type="taxonomic scope" value="Eukaryota"/>
</dbReference>
<name>G3AM25_SPAPN</name>
<dbReference type="GO" id="GO:0006782">
    <property type="term" value="P:protoporphyrinogen IX biosynthetic process"/>
    <property type="evidence" value="ECO:0007669"/>
    <property type="project" value="UniProtKB-UniPathway"/>
</dbReference>
<evidence type="ECO:0000313" key="2">
    <source>
        <dbReference type="EMBL" id="EGW32730.1"/>
    </source>
</evidence>
<accession>G3AM25</accession>
<dbReference type="GO" id="GO:0004852">
    <property type="term" value="F:uroporphyrinogen-III synthase activity"/>
    <property type="evidence" value="ECO:0007669"/>
    <property type="project" value="EnsemblFungi"/>
</dbReference>
<reference evidence="2 3" key="1">
    <citation type="journal article" date="2011" name="Proc. Natl. Acad. Sci. U.S.A.">
        <title>Comparative genomics of xylose-fermenting fungi for enhanced biofuel production.</title>
        <authorList>
            <person name="Wohlbach D.J."/>
            <person name="Kuo A."/>
            <person name="Sato T.K."/>
            <person name="Potts K.M."/>
            <person name="Salamov A.A."/>
            <person name="LaButti K.M."/>
            <person name="Sun H."/>
            <person name="Clum A."/>
            <person name="Pangilinan J.L."/>
            <person name="Lindquist E.A."/>
            <person name="Lucas S."/>
            <person name="Lapidus A."/>
            <person name="Jin M."/>
            <person name="Gunawan C."/>
            <person name="Balan V."/>
            <person name="Dale B.E."/>
            <person name="Jeffries T.W."/>
            <person name="Zinkel R."/>
            <person name="Barry K.W."/>
            <person name="Grigoriev I.V."/>
            <person name="Gasch A.P."/>
        </authorList>
    </citation>
    <scope>NUCLEOTIDE SEQUENCE [LARGE SCALE GENOMIC DNA]</scope>
    <source>
        <strain evidence="3">NRRL Y-27907 / 11-Y1</strain>
    </source>
</reference>
<dbReference type="FunCoup" id="G3AM25">
    <property type="interactions" value="126"/>
</dbReference>
<dbReference type="GO" id="GO:0005829">
    <property type="term" value="C:cytosol"/>
    <property type="evidence" value="ECO:0007669"/>
    <property type="project" value="TreeGrafter"/>
</dbReference>
<dbReference type="PANTHER" id="PTHR12390">
    <property type="entry name" value="UROPORPHYRINOGEN III SYNTHASE"/>
    <property type="match status" value="1"/>
</dbReference>
<dbReference type="STRING" id="619300.G3AM25"/>
<dbReference type="KEGG" id="spaa:SPAPADRAFT_60084"/>
<dbReference type="EMBL" id="GL996501">
    <property type="protein sequence ID" value="EGW32730.1"/>
    <property type="molecule type" value="Genomic_DNA"/>
</dbReference>
<dbReference type="PANTHER" id="PTHR12390:SF0">
    <property type="entry name" value="UROPORPHYRINOGEN-III SYNTHASE"/>
    <property type="match status" value="1"/>
</dbReference>
<dbReference type="InterPro" id="IPR036108">
    <property type="entry name" value="4pyrrol_syn_uPrphyn_synt_sf"/>
</dbReference>
<dbReference type="OrthoDB" id="5595751at2759"/>
<dbReference type="HOGENOM" id="CLU_051874_0_1_1"/>
<dbReference type="RefSeq" id="XP_007374245.1">
    <property type="nucleotide sequence ID" value="XM_007374183.1"/>
</dbReference>
<keyword evidence="3" id="KW-1185">Reference proteome</keyword>
<protein>
    <recommendedName>
        <fullName evidence="1">Tetrapyrrole biosynthesis uroporphyrinogen III synthase domain-containing protein</fullName>
    </recommendedName>
</protein>
<dbReference type="Pfam" id="PF02602">
    <property type="entry name" value="HEM4"/>
    <property type="match status" value="1"/>
</dbReference>
<dbReference type="Gene3D" id="3.40.50.10090">
    <property type="match status" value="2"/>
</dbReference>
<dbReference type="InterPro" id="IPR003754">
    <property type="entry name" value="4pyrrol_synth_uPrphyn_synth"/>
</dbReference>
<dbReference type="CDD" id="cd06578">
    <property type="entry name" value="HemD"/>
    <property type="match status" value="1"/>
</dbReference>
<dbReference type="AlphaFoldDB" id="G3AM25"/>
<evidence type="ECO:0000259" key="1">
    <source>
        <dbReference type="Pfam" id="PF02602"/>
    </source>
</evidence>
<evidence type="ECO:0000313" key="3">
    <source>
        <dbReference type="Proteomes" id="UP000000709"/>
    </source>
</evidence>
<proteinExistence type="predicted"/>
<dbReference type="InParanoid" id="G3AM25"/>
<dbReference type="OMA" id="IHGADTG"/>
<dbReference type="GeneID" id="18873214"/>
<feature type="domain" description="Tetrapyrrole biosynthesis uroporphyrinogen III synthase" evidence="1">
    <location>
        <begin position="21"/>
        <end position="244"/>
    </location>
</feature>
<organism evidence="3">
    <name type="scientific">Spathaspora passalidarum (strain NRRL Y-27907 / 11-Y1)</name>
    <dbReference type="NCBI Taxonomy" id="619300"/>
    <lineage>
        <taxon>Eukaryota</taxon>
        <taxon>Fungi</taxon>
        <taxon>Dikarya</taxon>
        <taxon>Ascomycota</taxon>
        <taxon>Saccharomycotina</taxon>
        <taxon>Pichiomycetes</taxon>
        <taxon>Debaryomycetaceae</taxon>
        <taxon>Spathaspora</taxon>
    </lineage>
</organism>
<dbReference type="Proteomes" id="UP000000709">
    <property type="component" value="Unassembled WGS sequence"/>
</dbReference>
<dbReference type="SUPFAM" id="SSF69618">
    <property type="entry name" value="HemD-like"/>
    <property type="match status" value="1"/>
</dbReference>
<dbReference type="GO" id="GO:0006780">
    <property type="term" value="P:uroporphyrinogen III biosynthetic process"/>
    <property type="evidence" value="ECO:0007669"/>
    <property type="project" value="InterPro"/>
</dbReference>